<proteinExistence type="predicted"/>
<sequence>MSWSRCDVCGKSAKGFALRCGACSFQMHPCCAMLSTRINVAVHPHALTLLPTDSHYYCTCNECSGKRKSGRVYRCTTCEDNESYYLHAVCAKSFINGLHDNGIPTPQKPSALGTAARVASQVVTEFIGGLFEGIGEGVAEALLQNIMPRGRRQLHHN</sequence>
<organism evidence="1 2">
    <name type="scientific">Striga hermonthica</name>
    <name type="common">Purple witchweed</name>
    <name type="synonym">Buchnera hermonthica</name>
    <dbReference type="NCBI Taxonomy" id="68872"/>
    <lineage>
        <taxon>Eukaryota</taxon>
        <taxon>Viridiplantae</taxon>
        <taxon>Streptophyta</taxon>
        <taxon>Embryophyta</taxon>
        <taxon>Tracheophyta</taxon>
        <taxon>Spermatophyta</taxon>
        <taxon>Magnoliopsida</taxon>
        <taxon>eudicotyledons</taxon>
        <taxon>Gunneridae</taxon>
        <taxon>Pentapetalae</taxon>
        <taxon>asterids</taxon>
        <taxon>lamiids</taxon>
        <taxon>Lamiales</taxon>
        <taxon>Orobanchaceae</taxon>
        <taxon>Buchnereae</taxon>
        <taxon>Striga</taxon>
    </lineage>
</organism>
<dbReference type="OrthoDB" id="1909414at2759"/>
<reference evidence="1" key="1">
    <citation type="submission" date="2019-12" db="EMBL/GenBank/DDBJ databases">
        <authorList>
            <person name="Scholes J."/>
        </authorList>
    </citation>
    <scope>NUCLEOTIDE SEQUENCE</scope>
</reference>
<dbReference type="PANTHER" id="PTHR47841:SF3">
    <property type="entry name" value="OS09G0492800 PROTEIN"/>
    <property type="match status" value="1"/>
</dbReference>
<dbReference type="PANTHER" id="PTHR47841">
    <property type="entry name" value="DIACYLGLYCEROL KINASE THETA-LIKE-RELATED"/>
    <property type="match status" value="1"/>
</dbReference>
<keyword evidence="2" id="KW-1185">Reference proteome</keyword>
<dbReference type="EMBL" id="CACSLK010024742">
    <property type="protein sequence ID" value="CAA0824387.1"/>
    <property type="molecule type" value="Genomic_DNA"/>
</dbReference>
<dbReference type="InterPro" id="IPR046349">
    <property type="entry name" value="C1-like_sf"/>
</dbReference>
<name>A0A9N7RBH6_STRHE</name>
<dbReference type="AlphaFoldDB" id="A0A9N7RBH6"/>
<evidence type="ECO:0000313" key="1">
    <source>
        <dbReference type="EMBL" id="CAA0824387.1"/>
    </source>
</evidence>
<protein>
    <submittedName>
        <fullName evidence="1">Cysteine/Histidine-rich C1 domain family protein</fullName>
    </submittedName>
</protein>
<evidence type="ECO:0000313" key="2">
    <source>
        <dbReference type="Proteomes" id="UP001153555"/>
    </source>
</evidence>
<gene>
    <name evidence="1" type="ORF">SHERM_21335</name>
</gene>
<comment type="caution">
    <text evidence="1">The sequence shown here is derived from an EMBL/GenBank/DDBJ whole genome shotgun (WGS) entry which is preliminary data.</text>
</comment>
<accession>A0A9N7RBH6</accession>
<dbReference type="Proteomes" id="UP001153555">
    <property type="component" value="Unassembled WGS sequence"/>
</dbReference>
<dbReference type="SUPFAM" id="SSF57889">
    <property type="entry name" value="Cysteine-rich domain"/>
    <property type="match status" value="1"/>
</dbReference>